<keyword evidence="4" id="KW-1185">Reference proteome</keyword>
<dbReference type="CDD" id="cd00077">
    <property type="entry name" value="HDc"/>
    <property type="match status" value="1"/>
</dbReference>
<gene>
    <name evidence="3" type="ORF">MUO15_14035</name>
</gene>
<dbReference type="RefSeq" id="WP_245030060.1">
    <property type="nucleotide sequence ID" value="NZ_CP095075.1"/>
</dbReference>
<dbReference type="PROSITE" id="PS51832">
    <property type="entry name" value="HD_GYP"/>
    <property type="match status" value="1"/>
</dbReference>
<feature type="compositionally biased region" description="Polar residues" evidence="1">
    <location>
        <begin position="57"/>
        <end position="69"/>
    </location>
</feature>
<dbReference type="InterPro" id="IPR037522">
    <property type="entry name" value="HD_GYP_dom"/>
</dbReference>
<dbReference type="Pfam" id="PF13487">
    <property type="entry name" value="HD_5"/>
    <property type="match status" value="1"/>
</dbReference>
<dbReference type="Proteomes" id="UP000830326">
    <property type="component" value="Chromosome"/>
</dbReference>
<dbReference type="Gene3D" id="1.10.3210.10">
    <property type="entry name" value="Hypothetical protein af1432"/>
    <property type="match status" value="1"/>
</dbReference>
<feature type="region of interest" description="Disordered" evidence="1">
    <location>
        <begin position="57"/>
        <end position="86"/>
    </location>
</feature>
<protein>
    <submittedName>
        <fullName evidence="3">HD-GYP domain-containing protein</fullName>
    </submittedName>
</protein>
<evidence type="ECO:0000313" key="4">
    <source>
        <dbReference type="Proteomes" id="UP000830326"/>
    </source>
</evidence>
<accession>A0ABY4HBG1</accession>
<evidence type="ECO:0000259" key="2">
    <source>
        <dbReference type="PROSITE" id="PS51832"/>
    </source>
</evidence>
<sequence length="367" mass="42039">MHVHPSQLIQGCIVLQDIMGKTKRPIIPKNTVINPLHIKILHKFNVQSIEVGPKLSNGSPYLPKQQSEGHPSPPEAHNRDTAQSGTSNFRDQYLGVVKQYKQWISLWQRGRAVDMMEIRRVFIPLLKRALKGRHDVFLLHHYSTEADYNEHHCVAMGLISGFLAARLGYTQGEWLQVGLAGLLSDCGMARIEETISKKEGPLSQQEYEEVKKHPTYSYRLVESIPSLNNQAKLAILQHHERLDGSGYPLGLKQDKIHLFSQIIAVSDMYHAMTSERIYRKKQSPFKVLEAVLKEQFGRYDHQVIQVLVKEMTNYSTGTKVRLTNNQLAEIIFVEPSDPTRPMIRFLEDGEIIHLKDNPDIHIEEVFD</sequence>
<name>A0ABY4HBG1_9BACI</name>
<dbReference type="EMBL" id="CP095075">
    <property type="protein sequence ID" value="UOR10745.1"/>
    <property type="molecule type" value="Genomic_DNA"/>
</dbReference>
<proteinExistence type="predicted"/>
<feature type="domain" description="HD-GYP" evidence="2">
    <location>
        <begin position="127"/>
        <end position="323"/>
    </location>
</feature>
<evidence type="ECO:0000256" key="1">
    <source>
        <dbReference type="SAM" id="MobiDB-lite"/>
    </source>
</evidence>
<dbReference type="PANTHER" id="PTHR43155:SF2">
    <property type="entry name" value="CYCLIC DI-GMP PHOSPHODIESTERASE PA4108"/>
    <property type="match status" value="1"/>
</dbReference>
<dbReference type="PANTHER" id="PTHR43155">
    <property type="entry name" value="CYCLIC DI-GMP PHOSPHODIESTERASE PA4108-RELATED"/>
    <property type="match status" value="1"/>
</dbReference>
<dbReference type="InterPro" id="IPR003607">
    <property type="entry name" value="HD/PDEase_dom"/>
</dbReference>
<reference evidence="3" key="1">
    <citation type="submission" date="2022-04" db="EMBL/GenBank/DDBJ databases">
        <title>Halobacillus sp. isolated from saltern.</title>
        <authorList>
            <person name="Won M."/>
            <person name="Lee C.-M."/>
            <person name="Woen H.-Y."/>
            <person name="Kwon S.-W."/>
        </authorList>
    </citation>
    <scope>NUCLEOTIDE SEQUENCE</scope>
    <source>
        <strain evidence="3">SSHM10-5</strain>
    </source>
</reference>
<organism evidence="3 4">
    <name type="scientific">Halobacillus amylolyticus</name>
    <dbReference type="NCBI Taxonomy" id="2932259"/>
    <lineage>
        <taxon>Bacteria</taxon>
        <taxon>Bacillati</taxon>
        <taxon>Bacillota</taxon>
        <taxon>Bacilli</taxon>
        <taxon>Bacillales</taxon>
        <taxon>Bacillaceae</taxon>
        <taxon>Halobacillus</taxon>
    </lineage>
</organism>
<dbReference type="SUPFAM" id="SSF109604">
    <property type="entry name" value="HD-domain/PDEase-like"/>
    <property type="match status" value="1"/>
</dbReference>
<evidence type="ECO:0000313" key="3">
    <source>
        <dbReference type="EMBL" id="UOR10745.1"/>
    </source>
</evidence>